<reference evidence="2 3" key="1">
    <citation type="submission" date="2019-03" db="EMBL/GenBank/DDBJ databases">
        <title>Ramlibacter henchirensis DSM 14656, whole genome shotgun sequence.</title>
        <authorList>
            <person name="Zhang X."/>
            <person name="Feng G."/>
            <person name="Zhu H."/>
        </authorList>
    </citation>
    <scope>NUCLEOTIDE SEQUENCE [LARGE SCALE GENOMIC DNA]</scope>
    <source>
        <strain evidence="2 3">DSM 14656</strain>
    </source>
</reference>
<dbReference type="AlphaFoldDB" id="A0A4Z0C4B4"/>
<evidence type="ECO:0000313" key="3">
    <source>
        <dbReference type="Proteomes" id="UP000298180"/>
    </source>
</evidence>
<feature type="domain" description="ADYC" evidence="1">
    <location>
        <begin position="2"/>
        <end position="112"/>
    </location>
</feature>
<accession>A0A4Z0C4B4</accession>
<name>A0A4Z0C4B4_9BURK</name>
<dbReference type="InterPro" id="IPR045426">
    <property type="entry name" value="ADYC"/>
</dbReference>
<sequence length="162" mass="18448">MLPGTYDAQNKARADAARVTFACTRGVLAKCYRWGYRPWLGERLAGAHQACVRMAMADYCGDGRSWTRDGTLIDKWDTLVPPVQRRDGTDRDMFFEAAWTPAGAACLAHRRWTGLPEEFYPQRCARPLPSCASAQEARRRFGDPLLFNDSRHNRLGDHQQRD</sequence>
<evidence type="ECO:0000259" key="1">
    <source>
        <dbReference type="Pfam" id="PF20032"/>
    </source>
</evidence>
<dbReference type="Proteomes" id="UP000298180">
    <property type="component" value="Unassembled WGS sequence"/>
</dbReference>
<comment type="caution">
    <text evidence="2">The sequence shown here is derived from an EMBL/GenBank/DDBJ whole genome shotgun (WGS) entry which is preliminary data.</text>
</comment>
<gene>
    <name evidence="2" type="ORF">EZ313_03805</name>
</gene>
<dbReference type="Pfam" id="PF20032">
    <property type="entry name" value="ADYC"/>
    <property type="match status" value="1"/>
</dbReference>
<dbReference type="EMBL" id="SMLM01000001">
    <property type="protein sequence ID" value="TFZ05792.1"/>
    <property type="molecule type" value="Genomic_DNA"/>
</dbReference>
<keyword evidence="3" id="KW-1185">Reference proteome</keyword>
<organism evidence="2 3">
    <name type="scientific">Ramlibacter henchirensis</name>
    <dbReference type="NCBI Taxonomy" id="204072"/>
    <lineage>
        <taxon>Bacteria</taxon>
        <taxon>Pseudomonadati</taxon>
        <taxon>Pseudomonadota</taxon>
        <taxon>Betaproteobacteria</taxon>
        <taxon>Burkholderiales</taxon>
        <taxon>Comamonadaceae</taxon>
        <taxon>Ramlibacter</taxon>
    </lineage>
</organism>
<protein>
    <recommendedName>
        <fullName evidence="1">ADYC domain-containing protein</fullName>
    </recommendedName>
</protein>
<proteinExistence type="predicted"/>
<evidence type="ECO:0000313" key="2">
    <source>
        <dbReference type="EMBL" id="TFZ05792.1"/>
    </source>
</evidence>
<dbReference type="OrthoDB" id="8066319at2"/>